<organism evidence="1 2">
    <name type="scientific">Aegilops tauschii subsp. strangulata</name>
    <name type="common">Goatgrass</name>
    <dbReference type="NCBI Taxonomy" id="200361"/>
    <lineage>
        <taxon>Eukaryota</taxon>
        <taxon>Viridiplantae</taxon>
        <taxon>Streptophyta</taxon>
        <taxon>Embryophyta</taxon>
        <taxon>Tracheophyta</taxon>
        <taxon>Spermatophyta</taxon>
        <taxon>Magnoliopsida</taxon>
        <taxon>Liliopsida</taxon>
        <taxon>Poales</taxon>
        <taxon>Poaceae</taxon>
        <taxon>BOP clade</taxon>
        <taxon>Pooideae</taxon>
        <taxon>Triticodae</taxon>
        <taxon>Triticeae</taxon>
        <taxon>Triticinae</taxon>
        <taxon>Aegilops</taxon>
    </lineage>
</organism>
<dbReference type="Proteomes" id="UP000015105">
    <property type="component" value="Chromosome 5D"/>
</dbReference>
<reference evidence="2" key="2">
    <citation type="journal article" date="2017" name="Nat. Plants">
        <title>The Aegilops tauschii genome reveals multiple impacts of transposons.</title>
        <authorList>
            <person name="Zhao G."/>
            <person name="Zou C."/>
            <person name="Li K."/>
            <person name="Wang K."/>
            <person name="Li T."/>
            <person name="Gao L."/>
            <person name="Zhang X."/>
            <person name="Wang H."/>
            <person name="Yang Z."/>
            <person name="Liu X."/>
            <person name="Jiang W."/>
            <person name="Mao L."/>
            <person name="Kong X."/>
            <person name="Jiao Y."/>
            <person name="Jia J."/>
        </authorList>
    </citation>
    <scope>NUCLEOTIDE SEQUENCE [LARGE SCALE GENOMIC DNA]</scope>
    <source>
        <strain evidence="2">cv. AL8/78</strain>
    </source>
</reference>
<protein>
    <submittedName>
        <fullName evidence="1">Uncharacterized protein</fullName>
    </submittedName>
</protein>
<evidence type="ECO:0000313" key="1">
    <source>
        <dbReference type="EnsemblPlants" id="AET5Gv21107900.4"/>
    </source>
</evidence>
<dbReference type="EnsemblPlants" id="AET5Gv21107900.4">
    <property type="protein sequence ID" value="AET5Gv21107900.4"/>
    <property type="gene ID" value="AET5Gv21107900"/>
</dbReference>
<reference evidence="2" key="1">
    <citation type="journal article" date="2014" name="Science">
        <title>Ancient hybridizations among the ancestral genomes of bread wheat.</title>
        <authorList>
            <consortium name="International Wheat Genome Sequencing Consortium,"/>
            <person name="Marcussen T."/>
            <person name="Sandve S.R."/>
            <person name="Heier L."/>
            <person name="Spannagl M."/>
            <person name="Pfeifer M."/>
            <person name="Jakobsen K.S."/>
            <person name="Wulff B.B."/>
            <person name="Steuernagel B."/>
            <person name="Mayer K.F."/>
            <person name="Olsen O.A."/>
        </authorList>
    </citation>
    <scope>NUCLEOTIDE SEQUENCE [LARGE SCALE GENOMIC DNA]</scope>
    <source>
        <strain evidence="2">cv. AL8/78</strain>
    </source>
</reference>
<reference evidence="1" key="5">
    <citation type="journal article" date="2021" name="G3 (Bethesda)">
        <title>Aegilops tauschii genome assembly Aet v5.0 features greater sequence contiguity and improved annotation.</title>
        <authorList>
            <person name="Wang L."/>
            <person name="Zhu T."/>
            <person name="Rodriguez J.C."/>
            <person name="Deal K.R."/>
            <person name="Dubcovsky J."/>
            <person name="McGuire P.E."/>
            <person name="Lux T."/>
            <person name="Spannagl M."/>
            <person name="Mayer K.F.X."/>
            <person name="Baldrich P."/>
            <person name="Meyers B.C."/>
            <person name="Huo N."/>
            <person name="Gu Y.Q."/>
            <person name="Zhou H."/>
            <person name="Devos K.M."/>
            <person name="Bennetzen J.L."/>
            <person name="Unver T."/>
            <person name="Budak H."/>
            <person name="Gulick P.J."/>
            <person name="Galiba G."/>
            <person name="Kalapos B."/>
            <person name="Nelson D.R."/>
            <person name="Li P."/>
            <person name="You F.M."/>
            <person name="Luo M.C."/>
            <person name="Dvorak J."/>
        </authorList>
    </citation>
    <scope>NUCLEOTIDE SEQUENCE [LARGE SCALE GENOMIC DNA]</scope>
    <source>
        <strain evidence="1">cv. AL8/78</strain>
    </source>
</reference>
<reference evidence="1" key="4">
    <citation type="submission" date="2019-03" db="UniProtKB">
        <authorList>
            <consortium name="EnsemblPlants"/>
        </authorList>
    </citation>
    <scope>IDENTIFICATION</scope>
</reference>
<name>A0A453M9R0_AEGTS</name>
<sequence>MIRPIEFVQWNSRLPLCSHQGCKCSQEVQHHRCKSIRKVAVERCTNKHHLNRRRSSIWRVALHYK</sequence>
<accession>A0A453M9R0</accession>
<keyword evidence="2" id="KW-1185">Reference proteome</keyword>
<reference evidence="1" key="3">
    <citation type="journal article" date="2017" name="Nature">
        <title>Genome sequence of the progenitor of the wheat D genome Aegilops tauschii.</title>
        <authorList>
            <person name="Luo M.C."/>
            <person name="Gu Y.Q."/>
            <person name="Puiu D."/>
            <person name="Wang H."/>
            <person name="Twardziok S.O."/>
            <person name="Deal K.R."/>
            <person name="Huo N."/>
            <person name="Zhu T."/>
            <person name="Wang L."/>
            <person name="Wang Y."/>
            <person name="McGuire P.E."/>
            <person name="Liu S."/>
            <person name="Long H."/>
            <person name="Ramasamy R.K."/>
            <person name="Rodriguez J.C."/>
            <person name="Van S.L."/>
            <person name="Yuan L."/>
            <person name="Wang Z."/>
            <person name="Xia Z."/>
            <person name="Xiao L."/>
            <person name="Anderson O.D."/>
            <person name="Ouyang S."/>
            <person name="Liang Y."/>
            <person name="Zimin A.V."/>
            <person name="Pertea G."/>
            <person name="Qi P."/>
            <person name="Bennetzen J.L."/>
            <person name="Dai X."/>
            <person name="Dawson M.W."/>
            <person name="Muller H.G."/>
            <person name="Kugler K."/>
            <person name="Rivarola-Duarte L."/>
            <person name="Spannagl M."/>
            <person name="Mayer K.F.X."/>
            <person name="Lu F.H."/>
            <person name="Bevan M.W."/>
            <person name="Leroy P."/>
            <person name="Li P."/>
            <person name="You F.M."/>
            <person name="Sun Q."/>
            <person name="Liu Z."/>
            <person name="Lyons E."/>
            <person name="Wicker T."/>
            <person name="Salzberg S.L."/>
            <person name="Devos K.M."/>
            <person name="Dvorak J."/>
        </authorList>
    </citation>
    <scope>NUCLEOTIDE SEQUENCE [LARGE SCALE GENOMIC DNA]</scope>
    <source>
        <strain evidence="1">cv. AL8/78</strain>
    </source>
</reference>
<dbReference type="AlphaFoldDB" id="A0A453M9R0"/>
<dbReference type="Gramene" id="AET5Gv21107900.4">
    <property type="protein sequence ID" value="AET5Gv21107900.4"/>
    <property type="gene ID" value="AET5Gv21107900"/>
</dbReference>
<proteinExistence type="predicted"/>
<evidence type="ECO:0000313" key="2">
    <source>
        <dbReference type="Proteomes" id="UP000015105"/>
    </source>
</evidence>